<comment type="caution">
    <text evidence="2">The sequence shown here is derived from an EMBL/GenBank/DDBJ whole genome shotgun (WGS) entry which is preliminary data.</text>
</comment>
<gene>
    <name evidence="2" type="ORF">SDC9_21702</name>
</gene>
<evidence type="ECO:0000256" key="1">
    <source>
        <dbReference type="SAM" id="Phobius"/>
    </source>
</evidence>
<keyword evidence="1" id="KW-1133">Transmembrane helix</keyword>
<protein>
    <submittedName>
        <fullName evidence="2">Uncharacterized protein</fullName>
    </submittedName>
</protein>
<dbReference type="EMBL" id="VSSQ01000092">
    <property type="protein sequence ID" value="MPL75864.1"/>
    <property type="molecule type" value="Genomic_DNA"/>
</dbReference>
<dbReference type="AlphaFoldDB" id="A0A644UAG9"/>
<name>A0A644UAG9_9ZZZZ</name>
<proteinExistence type="predicted"/>
<sequence>MNKNIKRNLSELHNEYNLTHKVAALLLFSVLVLLAVYGLSRVKATQDVYFTVPNANKGICYKEGDNFNDPTTHVSCKSYKPVCQTDLGTLVECDTGFIIK</sequence>
<evidence type="ECO:0000313" key="2">
    <source>
        <dbReference type="EMBL" id="MPL75864.1"/>
    </source>
</evidence>
<keyword evidence="1" id="KW-0812">Transmembrane</keyword>
<organism evidence="2">
    <name type="scientific">bioreactor metagenome</name>
    <dbReference type="NCBI Taxonomy" id="1076179"/>
    <lineage>
        <taxon>unclassified sequences</taxon>
        <taxon>metagenomes</taxon>
        <taxon>ecological metagenomes</taxon>
    </lineage>
</organism>
<feature type="transmembrane region" description="Helical" evidence="1">
    <location>
        <begin position="20"/>
        <end position="39"/>
    </location>
</feature>
<keyword evidence="1" id="KW-0472">Membrane</keyword>
<reference evidence="2" key="1">
    <citation type="submission" date="2019-08" db="EMBL/GenBank/DDBJ databases">
        <authorList>
            <person name="Kucharzyk K."/>
            <person name="Murdoch R.W."/>
            <person name="Higgins S."/>
            <person name="Loffler F."/>
        </authorList>
    </citation>
    <scope>NUCLEOTIDE SEQUENCE</scope>
</reference>
<accession>A0A644UAG9</accession>